<dbReference type="AlphaFoldDB" id="A0A1T4K7M3"/>
<proteinExistence type="predicted"/>
<keyword evidence="2" id="KW-1185">Reference proteome</keyword>
<gene>
    <name evidence="1" type="ORF">SAMN02745110_00233</name>
</gene>
<protein>
    <submittedName>
        <fullName evidence="1">Uncharacterized protein</fullName>
    </submittedName>
</protein>
<organism evidence="1 2">
    <name type="scientific">Eubacterium ruminantium</name>
    <dbReference type="NCBI Taxonomy" id="42322"/>
    <lineage>
        <taxon>Bacteria</taxon>
        <taxon>Bacillati</taxon>
        <taxon>Bacillota</taxon>
        <taxon>Clostridia</taxon>
        <taxon>Eubacteriales</taxon>
        <taxon>Eubacteriaceae</taxon>
        <taxon>Eubacterium</taxon>
    </lineage>
</organism>
<dbReference type="Proteomes" id="UP000189857">
    <property type="component" value="Unassembled WGS sequence"/>
</dbReference>
<dbReference type="EMBL" id="FUXA01000003">
    <property type="protein sequence ID" value="SJZ38434.1"/>
    <property type="molecule type" value="Genomic_DNA"/>
</dbReference>
<accession>A0A1T4K7M3</accession>
<evidence type="ECO:0000313" key="2">
    <source>
        <dbReference type="Proteomes" id="UP000189857"/>
    </source>
</evidence>
<evidence type="ECO:0000313" key="1">
    <source>
        <dbReference type="EMBL" id="SJZ38434.1"/>
    </source>
</evidence>
<dbReference type="RefSeq" id="WP_173473007.1">
    <property type="nucleotide sequence ID" value="NZ_CACZYW010000015.1"/>
</dbReference>
<sequence>MLDFDEELKNFTKNYEVDQTEDAIYNNDLKDITDVVMQMTADLRGNK</sequence>
<name>A0A1T4K7M3_9FIRM</name>
<reference evidence="1 2" key="1">
    <citation type="submission" date="2017-02" db="EMBL/GenBank/DDBJ databases">
        <authorList>
            <person name="Peterson S.W."/>
        </authorList>
    </citation>
    <scope>NUCLEOTIDE SEQUENCE [LARGE SCALE GENOMIC DNA]</scope>
    <source>
        <strain evidence="1 2">ATCC 17233</strain>
    </source>
</reference>